<organism evidence="1 2">
    <name type="scientific">Bombardia bombarda</name>
    <dbReference type="NCBI Taxonomy" id="252184"/>
    <lineage>
        <taxon>Eukaryota</taxon>
        <taxon>Fungi</taxon>
        <taxon>Dikarya</taxon>
        <taxon>Ascomycota</taxon>
        <taxon>Pezizomycotina</taxon>
        <taxon>Sordariomycetes</taxon>
        <taxon>Sordariomycetidae</taxon>
        <taxon>Sordariales</taxon>
        <taxon>Lasiosphaeriaceae</taxon>
        <taxon>Bombardia</taxon>
    </lineage>
</organism>
<accession>A0AA39XND2</accession>
<reference evidence="1" key="1">
    <citation type="submission" date="2023-06" db="EMBL/GenBank/DDBJ databases">
        <title>Genome-scale phylogeny and comparative genomics of the fungal order Sordariales.</title>
        <authorList>
            <consortium name="Lawrence Berkeley National Laboratory"/>
            <person name="Hensen N."/>
            <person name="Bonometti L."/>
            <person name="Westerberg I."/>
            <person name="Brannstrom I.O."/>
            <person name="Guillou S."/>
            <person name="Cros-Aarteil S."/>
            <person name="Calhoun S."/>
            <person name="Haridas S."/>
            <person name="Kuo A."/>
            <person name="Mondo S."/>
            <person name="Pangilinan J."/>
            <person name="Riley R."/>
            <person name="LaButti K."/>
            <person name="Andreopoulos B."/>
            <person name="Lipzen A."/>
            <person name="Chen C."/>
            <person name="Yanf M."/>
            <person name="Daum C."/>
            <person name="Ng V."/>
            <person name="Clum A."/>
            <person name="Steindorff A."/>
            <person name="Ohm R."/>
            <person name="Martin F."/>
            <person name="Silar P."/>
            <person name="Natvig D."/>
            <person name="Lalanne C."/>
            <person name="Gautier V."/>
            <person name="Ament-velasquez S.L."/>
            <person name="Kruys A."/>
            <person name="Hutchinson M.I."/>
            <person name="Powell A.J."/>
            <person name="Barry K."/>
            <person name="Miller A.N."/>
            <person name="Grigoriev I.V."/>
            <person name="Debuchy R."/>
            <person name="Gladieux P."/>
            <person name="Thoren M.H."/>
            <person name="Johannesson H."/>
        </authorList>
    </citation>
    <scope>NUCLEOTIDE SEQUENCE</scope>
    <source>
        <strain evidence="1">SMH3391-2</strain>
    </source>
</reference>
<name>A0AA39XND2_9PEZI</name>
<dbReference type="EMBL" id="JAULSR010000001">
    <property type="protein sequence ID" value="KAK0636462.1"/>
    <property type="molecule type" value="Genomic_DNA"/>
</dbReference>
<dbReference type="Proteomes" id="UP001174934">
    <property type="component" value="Unassembled WGS sequence"/>
</dbReference>
<keyword evidence="2" id="KW-1185">Reference proteome</keyword>
<dbReference type="AlphaFoldDB" id="A0AA39XND2"/>
<gene>
    <name evidence="1" type="ORF">B0T17DRAFT_613189</name>
</gene>
<evidence type="ECO:0000313" key="2">
    <source>
        <dbReference type="Proteomes" id="UP001174934"/>
    </source>
</evidence>
<sequence length="593" mass="64647">MSGSLAPPIRIPALPVELEVAILQHFVPTGPVTTRDSVGEHPQLTLPFREFGPGMAQICQTNYRFAKIATPFLYRVVVLKDMTQLLCFFRTLATVPPLRNLVRTVIWAGVMAPPSSTPTQTQTPSQDTSPNSLMALVGDTWLSPLICTTFESSTQTHWPPTDKLGQLVTRKLELTKPAHFCSGHILGAVLALCPNLAALFTVLGQTDRMVMSPKGRVLRRCPEFPGLVQIPEWDLFQYLDAPVHGNTSVPYPLACQFLLSSSHPSNLRSITIEPHSDRNAEMYWAAFALEPLLRSCPLIKNIEIKGGMSWRELRPRGWGDHRQQQPSVLGRAVRQLVLTRATRPEDNMATVADMFPGLRALYAEFVETGAGTSFRAPAAGFQAALAGLRGTLEVLHLTSAPGETWRFLGVPSLLCPVLGQMGGLKHLVADAVWLFGRQMAMDGVAAVDGGLLLLPPSLVSLHVIDFWGVAAMGGGREGGGMAEEATAMAMAIARAAGAAYYPVFPGQTSPLEFMARWLGDLLVGCETHLTVLKAVRVTSPLFAGLRQTETISSVDVQMHVKHFKEAFGRVGVEFSVSDERAEHGQWEWSSIAY</sequence>
<protein>
    <submittedName>
        <fullName evidence="1">Uncharacterized protein</fullName>
    </submittedName>
</protein>
<comment type="caution">
    <text evidence="1">The sequence shown here is derived from an EMBL/GenBank/DDBJ whole genome shotgun (WGS) entry which is preliminary data.</text>
</comment>
<proteinExistence type="predicted"/>
<evidence type="ECO:0000313" key="1">
    <source>
        <dbReference type="EMBL" id="KAK0636462.1"/>
    </source>
</evidence>